<dbReference type="AlphaFoldDB" id="A0A2G9C5A0"/>
<dbReference type="OrthoDB" id="9811812at2"/>
<comment type="caution">
    <text evidence="3">The sequence shown here is derived from an EMBL/GenBank/DDBJ whole genome shotgun (WGS) entry which is preliminary data.</text>
</comment>
<feature type="compositionally biased region" description="Low complexity" evidence="1">
    <location>
        <begin position="1"/>
        <end position="19"/>
    </location>
</feature>
<evidence type="ECO:0000256" key="1">
    <source>
        <dbReference type="SAM" id="MobiDB-lite"/>
    </source>
</evidence>
<feature type="domain" description="YdhG-like" evidence="2">
    <location>
        <begin position="43"/>
        <end position="136"/>
    </location>
</feature>
<gene>
    <name evidence="3" type="ORF">CS062_18910</name>
</gene>
<dbReference type="SUPFAM" id="SSF159888">
    <property type="entry name" value="YdhG-like"/>
    <property type="match status" value="1"/>
</dbReference>
<proteinExistence type="predicted"/>
<dbReference type="Pfam" id="PF08818">
    <property type="entry name" value="DUF1801"/>
    <property type="match status" value="1"/>
</dbReference>
<evidence type="ECO:0000259" key="2">
    <source>
        <dbReference type="Pfam" id="PF08818"/>
    </source>
</evidence>
<feature type="region of interest" description="Disordered" evidence="1">
    <location>
        <begin position="1"/>
        <end position="22"/>
    </location>
</feature>
<keyword evidence="4" id="KW-1185">Reference proteome</keyword>
<evidence type="ECO:0000313" key="3">
    <source>
        <dbReference type="EMBL" id="PIM51620.1"/>
    </source>
</evidence>
<dbReference type="EMBL" id="PEOG01000058">
    <property type="protein sequence ID" value="PIM51620.1"/>
    <property type="molecule type" value="Genomic_DNA"/>
</dbReference>
<accession>A0A2G9C5A0</accession>
<sequence>MKKQTAASPADAGALLAGGNPQIPKGHGDAPVQAYIAALTGWKRDVVRRLDALVVEAVPEVRKAVKYNSPLYGMDGETWFLGVHVMTRYVKVAFFNGKSLEPMPPVDSRTAHARYLHVSEQEPLDEAAFVAWVKAASEMPGERM</sequence>
<dbReference type="Gene3D" id="3.90.1150.200">
    <property type="match status" value="1"/>
</dbReference>
<protein>
    <submittedName>
        <fullName evidence="3">Histidine kinase</fullName>
    </submittedName>
</protein>
<name>A0A2G9C5A0_9BURK</name>
<dbReference type="RefSeq" id="WP_099863132.1">
    <property type="nucleotide sequence ID" value="NZ_PEOG01000058.1"/>
</dbReference>
<evidence type="ECO:0000313" key="4">
    <source>
        <dbReference type="Proteomes" id="UP000231501"/>
    </source>
</evidence>
<keyword evidence="3" id="KW-0808">Transferase</keyword>
<dbReference type="GO" id="GO:0016301">
    <property type="term" value="F:kinase activity"/>
    <property type="evidence" value="ECO:0007669"/>
    <property type="project" value="UniProtKB-KW"/>
</dbReference>
<dbReference type="InterPro" id="IPR014922">
    <property type="entry name" value="YdhG-like"/>
</dbReference>
<reference evidence="3 4" key="1">
    <citation type="submission" date="2017-11" db="EMBL/GenBank/DDBJ databases">
        <title>Draft genome sequence of Mitsuaria sp. HWN-4.</title>
        <authorList>
            <person name="Gundlapally S.R."/>
        </authorList>
    </citation>
    <scope>NUCLEOTIDE SEQUENCE [LARGE SCALE GENOMIC DNA]</scope>
    <source>
        <strain evidence="3 4">HWN-4</strain>
    </source>
</reference>
<keyword evidence="3" id="KW-0418">Kinase</keyword>
<dbReference type="Proteomes" id="UP000231501">
    <property type="component" value="Unassembled WGS sequence"/>
</dbReference>
<organism evidence="3 4">
    <name type="scientific">Roseateles chitinivorans</name>
    <dbReference type="NCBI Taxonomy" id="2917965"/>
    <lineage>
        <taxon>Bacteria</taxon>
        <taxon>Pseudomonadati</taxon>
        <taxon>Pseudomonadota</taxon>
        <taxon>Betaproteobacteria</taxon>
        <taxon>Burkholderiales</taxon>
        <taxon>Sphaerotilaceae</taxon>
        <taxon>Roseateles</taxon>
    </lineage>
</organism>